<accession>A0A0N4YNB5</accession>
<dbReference type="Proteomes" id="UP000271162">
    <property type="component" value="Unassembled WGS sequence"/>
</dbReference>
<feature type="transmembrane region" description="Helical" evidence="1">
    <location>
        <begin position="145"/>
        <end position="165"/>
    </location>
</feature>
<evidence type="ECO:0000313" key="4">
    <source>
        <dbReference type="WBParaSite" id="NBR_0001871801-mRNA-1"/>
    </source>
</evidence>
<keyword evidence="1" id="KW-0812">Transmembrane</keyword>
<gene>
    <name evidence="2" type="ORF">NBR_LOCUS18719</name>
</gene>
<organism evidence="4">
    <name type="scientific">Nippostrongylus brasiliensis</name>
    <name type="common">Rat hookworm</name>
    <dbReference type="NCBI Taxonomy" id="27835"/>
    <lineage>
        <taxon>Eukaryota</taxon>
        <taxon>Metazoa</taxon>
        <taxon>Ecdysozoa</taxon>
        <taxon>Nematoda</taxon>
        <taxon>Chromadorea</taxon>
        <taxon>Rhabditida</taxon>
        <taxon>Rhabditina</taxon>
        <taxon>Rhabditomorpha</taxon>
        <taxon>Strongyloidea</taxon>
        <taxon>Heligmosomidae</taxon>
        <taxon>Nippostrongylus</taxon>
    </lineage>
</organism>
<evidence type="ECO:0000313" key="3">
    <source>
        <dbReference type="Proteomes" id="UP000271162"/>
    </source>
</evidence>
<feature type="transmembrane region" description="Helical" evidence="1">
    <location>
        <begin position="44"/>
        <end position="68"/>
    </location>
</feature>
<dbReference type="STRING" id="27835.A0A0N4YNB5"/>
<evidence type="ECO:0000313" key="2">
    <source>
        <dbReference type="EMBL" id="VDL82444.1"/>
    </source>
</evidence>
<keyword evidence="1" id="KW-0472">Membrane</keyword>
<feature type="transmembrane region" description="Helical" evidence="1">
    <location>
        <begin position="230"/>
        <end position="252"/>
    </location>
</feature>
<proteinExistence type="predicted"/>
<feature type="transmembrane region" description="Helical" evidence="1">
    <location>
        <begin position="89"/>
        <end position="107"/>
    </location>
</feature>
<dbReference type="WBParaSite" id="NBR_0001871801-mRNA-1">
    <property type="protein sequence ID" value="NBR_0001871801-mRNA-1"/>
    <property type="gene ID" value="NBR_0001871801"/>
</dbReference>
<dbReference type="AlphaFoldDB" id="A0A0N4YNB5"/>
<sequence>MMAFSNLDTSPDIDNITQYLNCSSEDSLVIFQYDTAKFKLVDTVIPIITIVLSVFGIIINGVFILLTVTGIRDKVLPLKGYSLLLNRSLTDVLTALLTLIFVSLHRFDQIPDPKLYPSQYENMTLDELDYLIPHGRTMFTLLLTLNFWATAGCYSVLALFMFLAVRHPIIYRVKITSKRTSEVNQHLMSIVRMSLNIFAFAISCVVMAAFNSTCESVVDAYKLGYHMAQWTTAAMTGWQLRMIVDPLANLFLDSRFTKVRKQMCCPSMVSYQPKISFQ</sequence>
<feature type="transmembrane region" description="Helical" evidence="1">
    <location>
        <begin position="186"/>
        <end position="210"/>
    </location>
</feature>
<protein>
    <submittedName>
        <fullName evidence="4">G_PROTEIN_RECEP_F1_2 domain-containing protein</fullName>
    </submittedName>
</protein>
<evidence type="ECO:0000256" key="1">
    <source>
        <dbReference type="SAM" id="Phobius"/>
    </source>
</evidence>
<keyword evidence="1" id="KW-1133">Transmembrane helix</keyword>
<dbReference type="Gene3D" id="1.20.1070.10">
    <property type="entry name" value="Rhodopsin 7-helix transmembrane proteins"/>
    <property type="match status" value="1"/>
</dbReference>
<keyword evidence="3" id="KW-1185">Reference proteome</keyword>
<dbReference type="OMA" id="FFDEIPT"/>
<dbReference type="EMBL" id="UYSL01023628">
    <property type="protein sequence ID" value="VDL82444.1"/>
    <property type="molecule type" value="Genomic_DNA"/>
</dbReference>
<dbReference type="SUPFAM" id="SSF81321">
    <property type="entry name" value="Family A G protein-coupled receptor-like"/>
    <property type="match status" value="1"/>
</dbReference>
<reference evidence="2 3" key="2">
    <citation type="submission" date="2018-11" db="EMBL/GenBank/DDBJ databases">
        <authorList>
            <consortium name="Pathogen Informatics"/>
        </authorList>
    </citation>
    <scope>NUCLEOTIDE SEQUENCE [LARGE SCALE GENOMIC DNA]</scope>
</reference>
<name>A0A0N4YNB5_NIPBR</name>
<reference evidence="4" key="1">
    <citation type="submission" date="2017-02" db="UniProtKB">
        <authorList>
            <consortium name="WormBaseParasite"/>
        </authorList>
    </citation>
    <scope>IDENTIFICATION</scope>
</reference>